<gene>
    <name evidence="4" type="ORF">CDAUBV1_LOCUS16905</name>
</gene>
<reference evidence="4" key="1">
    <citation type="submission" date="2024-06" db="EMBL/GenBank/DDBJ databases">
        <authorList>
            <person name="Liu X."/>
            <person name="Lenzi L."/>
            <person name="Haldenby T S."/>
            <person name="Uol C."/>
        </authorList>
    </citation>
    <scope>NUCLEOTIDE SEQUENCE</scope>
</reference>
<feature type="region of interest" description="Disordered" evidence="1">
    <location>
        <begin position="1"/>
        <end position="26"/>
    </location>
</feature>
<evidence type="ECO:0000256" key="1">
    <source>
        <dbReference type="SAM" id="MobiDB-lite"/>
    </source>
</evidence>
<dbReference type="GO" id="GO:0005737">
    <property type="term" value="C:cytoplasm"/>
    <property type="evidence" value="ECO:0007669"/>
    <property type="project" value="TreeGrafter"/>
</dbReference>
<feature type="region of interest" description="Disordered" evidence="1">
    <location>
        <begin position="394"/>
        <end position="588"/>
    </location>
</feature>
<organism evidence="4 5">
    <name type="scientific">Calicophoron daubneyi</name>
    <name type="common">Rumen fluke</name>
    <name type="synonym">Paramphistomum daubneyi</name>
    <dbReference type="NCBI Taxonomy" id="300641"/>
    <lineage>
        <taxon>Eukaryota</taxon>
        <taxon>Metazoa</taxon>
        <taxon>Spiralia</taxon>
        <taxon>Lophotrochozoa</taxon>
        <taxon>Platyhelminthes</taxon>
        <taxon>Trematoda</taxon>
        <taxon>Digenea</taxon>
        <taxon>Plagiorchiida</taxon>
        <taxon>Pronocephalata</taxon>
        <taxon>Paramphistomoidea</taxon>
        <taxon>Paramphistomidae</taxon>
        <taxon>Calicophoron</taxon>
    </lineage>
</organism>
<evidence type="ECO:0000313" key="5">
    <source>
        <dbReference type="Proteomes" id="UP001497525"/>
    </source>
</evidence>
<comment type="caution">
    <text evidence="4">The sequence shown here is derived from an EMBL/GenBank/DDBJ whole genome shotgun (WGS) entry which is preliminary data.</text>
</comment>
<dbReference type="SUPFAM" id="SSF103359">
    <property type="entry name" value="Suppressor of Fused, N-terminal domain"/>
    <property type="match status" value="2"/>
</dbReference>
<feature type="compositionally biased region" description="Polar residues" evidence="1">
    <location>
        <begin position="415"/>
        <end position="426"/>
    </location>
</feature>
<feature type="compositionally biased region" description="Acidic residues" evidence="1">
    <location>
        <begin position="474"/>
        <end position="483"/>
    </location>
</feature>
<feature type="region of interest" description="Disordered" evidence="1">
    <location>
        <begin position="162"/>
        <end position="195"/>
    </location>
</feature>
<protein>
    <recommendedName>
        <fullName evidence="6">Suppressor of fused</fullName>
    </recommendedName>
</protein>
<dbReference type="InterPro" id="IPR007768">
    <property type="entry name" value="Suppressor_of_fused"/>
</dbReference>
<proteinExistence type="predicted"/>
<feature type="compositionally biased region" description="Low complexity" evidence="1">
    <location>
        <begin position="571"/>
        <end position="583"/>
    </location>
</feature>
<dbReference type="InterPro" id="IPR020941">
    <property type="entry name" value="SUFU-like_domain"/>
</dbReference>
<dbReference type="Pfam" id="PF12470">
    <property type="entry name" value="SUFU_C"/>
    <property type="match status" value="1"/>
</dbReference>
<dbReference type="InterPro" id="IPR037181">
    <property type="entry name" value="SUFU_N"/>
</dbReference>
<dbReference type="Proteomes" id="UP001497525">
    <property type="component" value="Unassembled WGS sequence"/>
</dbReference>
<dbReference type="InterPro" id="IPR024314">
    <property type="entry name" value="SUFU_C"/>
</dbReference>
<dbReference type="InterPro" id="IPR038489">
    <property type="entry name" value="SUFU_C_sf"/>
</dbReference>
<evidence type="ECO:0008006" key="6">
    <source>
        <dbReference type="Google" id="ProtNLM"/>
    </source>
</evidence>
<feature type="compositionally biased region" description="Polar residues" evidence="1">
    <location>
        <begin position="258"/>
        <end position="268"/>
    </location>
</feature>
<feature type="region of interest" description="Disordered" evidence="1">
    <location>
        <begin position="838"/>
        <end position="863"/>
    </location>
</feature>
<sequence>MSHGVFEPTVGGPVASHPTPSTSHAREEQPLGLKAIYGACRALYPDQPAPLQVVALREFWMGGPDPLDFINMYSNPGSPELRSPPHWHYVTNGLSDLYGDSRLHSQCTSTDDPSGFGFELTLRVRRDPGELHPPTWPAHLLQSLARYVFRSQAQLIVGDHIPWPTALDRPPNSSSSTESPRPADQPKPVINPNEPNAQSIAMAAAATAASILAANGAKTGDPSVSSLINPSTYASMVAAALAAVSSTNSSSNLRSDGPSKNTSSKSPDQISRIHHMLLVEDPQLKRISTPYGYVQFLQIVGLCDEELRLVQRWTGTHVADLMRRLPETGGELLVTDMRRKSSLFELEPSLADCINEHLRREGSNLSGVTTQYFSWAPISLSTLADLLPGELESRRQRRLAQRHDSPLTSGHAGEISSNLKPDSTSKLEGPYVPTDLSLPRTSSTALSDSRSSPGPTAMDTDETVVSASTKKAMDDDEFVDVVGDENASAPGDRRSTVSQKLDSEKSDKAANKDMFPFRTPFHQSSRGPLESGKASEMQSTSAPGGFSAWCARTDTSASVTGSMAHRGHPKTGGSSSPTETEGSGLVGTPTIPHTLEQLTSPVEGPLGFRTFNAVEPSAACSGLLKLCDSKGTHTPGSTGEGSAPCTPLAHLSLSPASLDLLPTRIIECLDVHLCREAGEMLPLAVNDRLRHGRHFTFLNAHYPDHAITLVPNGVSGAFVSEETPYVARGPWLQILLPEDFLERLEFHFSILMYPNELHLPLVFRWPERRLRICLVDPTQTPPATLPSSCGQTSAGLTPNPLLPKAVALNSPDTCTVGRGGSAPGSGKFAFPLLSPVSPNMRKPSASGPNPHPQQQPSVGGQFSPPYNFPLFPPGCIPPPAVLATIFNAASQANPVDPRCSKQFEVNCTPSLSSTTPLPSASSTAQPPSSSHPAGANDMMANWVKFFSTFMNMGSNSSAGSGLPESFGPLQSPQSVARISELMQTAMSTVGDQLGAHHPPIDTSSMRPFTQMNIQDTLSAQFFQSNLHPTTSSGRL</sequence>
<evidence type="ECO:0000313" key="4">
    <source>
        <dbReference type="EMBL" id="CAL5141627.1"/>
    </source>
</evidence>
<dbReference type="EMBL" id="CAXLJL010000922">
    <property type="protein sequence ID" value="CAL5141627.1"/>
    <property type="molecule type" value="Genomic_DNA"/>
</dbReference>
<dbReference type="Gene3D" id="3.30.1360.230">
    <property type="entry name" value="Sufu, C-terminal domain"/>
    <property type="match status" value="1"/>
</dbReference>
<feature type="domain" description="Suppressor of fused C-terminal" evidence="3">
    <location>
        <begin position="655"/>
        <end position="773"/>
    </location>
</feature>
<feature type="compositionally biased region" description="Low complexity" evidence="1">
    <location>
        <begin position="910"/>
        <end position="930"/>
    </location>
</feature>
<feature type="region of interest" description="Disordered" evidence="1">
    <location>
        <begin position="247"/>
        <end position="268"/>
    </location>
</feature>
<evidence type="ECO:0000259" key="3">
    <source>
        <dbReference type="Pfam" id="PF12470"/>
    </source>
</evidence>
<accession>A0AAV2TXQ4</accession>
<feature type="compositionally biased region" description="Basic and acidic residues" evidence="1">
    <location>
        <begin position="491"/>
        <end position="511"/>
    </location>
</feature>
<feature type="region of interest" description="Disordered" evidence="1">
    <location>
        <begin position="910"/>
        <end position="934"/>
    </location>
</feature>
<dbReference type="PANTHER" id="PTHR10928">
    <property type="entry name" value="SUPPRESSOR OF FUSED"/>
    <property type="match status" value="1"/>
</dbReference>
<feature type="domain" description="Suppressor of fused-like" evidence="2">
    <location>
        <begin position="265"/>
        <end position="340"/>
    </location>
</feature>
<evidence type="ECO:0000259" key="2">
    <source>
        <dbReference type="Pfam" id="PF05076"/>
    </source>
</evidence>
<feature type="domain" description="Suppressor of fused-like" evidence="2">
    <location>
        <begin position="63"/>
        <end position="168"/>
    </location>
</feature>
<dbReference type="PANTHER" id="PTHR10928:SF2">
    <property type="entry name" value="SUPPRESSOR OF FUSED HOMOLOG"/>
    <property type="match status" value="1"/>
</dbReference>
<dbReference type="AlphaFoldDB" id="A0AAV2TXQ4"/>
<name>A0AAV2TXQ4_CALDB</name>
<dbReference type="GO" id="GO:0005634">
    <property type="term" value="C:nucleus"/>
    <property type="evidence" value="ECO:0007669"/>
    <property type="project" value="TreeGrafter"/>
</dbReference>
<feature type="compositionally biased region" description="Low complexity" evidence="1">
    <location>
        <begin position="440"/>
        <end position="452"/>
    </location>
</feature>
<dbReference type="Pfam" id="PF05076">
    <property type="entry name" value="SUFU"/>
    <property type="match status" value="2"/>
</dbReference>